<reference evidence="1" key="1">
    <citation type="journal article" date="2019" name="Sci. Rep.">
        <title>Draft genome of Tanacetum cinerariifolium, the natural source of mosquito coil.</title>
        <authorList>
            <person name="Yamashiro T."/>
            <person name="Shiraishi A."/>
            <person name="Satake H."/>
            <person name="Nakayama K."/>
        </authorList>
    </citation>
    <scope>NUCLEOTIDE SEQUENCE</scope>
</reference>
<dbReference type="EMBL" id="BKCJ011048510">
    <property type="protein sequence ID" value="GFC74702.1"/>
    <property type="molecule type" value="Genomic_DNA"/>
</dbReference>
<accession>A0A699QYT0</accession>
<gene>
    <name evidence="1" type="ORF">Tci_846672</name>
</gene>
<proteinExistence type="predicted"/>
<sequence>QWIGEQILDNNNGWLEEEPEEEEFSCWRELSLERPSRRLSKQMHDRYSTEKKMAKILRQDELRKNGQEFDITALDSAVKANRSKSSKMMRLITDLRKNQNRRAEELRR</sequence>
<name>A0A699QYT0_TANCI</name>
<organism evidence="1">
    <name type="scientific">Tanacetum cinerariifolium</name>
    <name type="common">Dalmatian daisy</name>
    <name type="synonym">Chrysanthemum cinerariifolium</name>
    <dbReference type="NCBI Taxonomy" id="118510"/>
    <lineage>
        <taxon>Eukaryota</taxon>
        <taxon>Viridiplantae</taxon>
        <taxon>Streptophyta</taxon>
        <taxon>Embryophyta</taxon>
        <taxon>Tracheophyta</taxon>
        <taxon>Spermatophyta</taxon>
        <taxon>Magnoliopsida</taxon>
        <taxon>eudicotyledons</taxon>
        <taxon>Gunneridae</taxon>
        <taxon>Pentapetalae</taxon>
        <taxon>asterids</taxon>
        <taxon>campanulids</taxon>
        <taxon>Asterales</taxon>
        <taxon>Asteraceae</taxon>
        <taxon>Asteroideae</taxon>
        <taxon>Anthemideae</taxon>
        <taxon>Anthemidinae</taxon>
        <taxon>Tanacetum</taxon>
    </lineage>
</organism>
<evidence type="ECO:0000313" key="1">
    <source>
        <dbReference type="EMBL" id="GFC74702.1"/>
    </source>
</evidence>
<dbReference type="AlphaFoldDB" id="A0A699QYT0"/>
<protein>
    <submittedName>
        <fullName evidence="1">Uncharacterized protein</fullName>
    </submittedName>
</protein>
<feature type="non-terminal residue" evidence="1">
    <location>
        <position position="1"/>
    </location>
</feature>
<comment type="caution">
    <text evidence="1">The sequence shown here is derived from an EMBL/GenBank/DDBJ whole genome shotgun (WGS) entry which is preliminary data.</text>
</comment>